<reference evidence="1" key="1">
    <citation type="journal article" date="2022" name="Plant J.">
        <title>Strategies of tolerance reflected in two North American maple genomes.</title>
        <authorList>
            <person name="McEvoy S.L."/>
            <person name="Sezen U.U."/>
            <person name="Trouern-Trend A."/>
            <person name="McMahon S.M."/>
            <person name="Schaberg P.G."/>
            <person name="Yang J."/>
            <person name="Wegrzyn J.L."/>
            <person name="Swenson N.G."/>
        </authorList>
    </citation>
    <scope>NUCLEOTIDE SEQUENCE</scope>
    <source>
        <strain evidence="1">91603</strain>
    </source>
</reference>
<proteinExistence type="predicted"/>
<accession>A0AAD5P454</accession>
<keyword evidence="2" id="KW-1185">Reference proteome</keyword>
<reference evidence="1" key="2">
    <citation type="submission" date="2023-02" db="EMBL/GenBank/DDBJ databases">
        <authorList>
            <person name="Swenson N.G."/>
            <person name="Wegrzyn J.L."/>
            <person name="Mcevoy S.L."/>
        </authorList>
    </citation>
    <scope>NUCLEOTIDE SEQUENCE</scope>
    <source>
        <strain evidence="1">91603</strain>
        <tissue evidence="1">Leaf</tissue>
    </source>
</reference>
<comment type="caution">
    <text evidence="1">The sequence shown here is derived from an EMBL/GenBank/DDBJ whole genome shotgun (WGS) entry which is preliminary data.</text>
</comment>
<dbReference type="AlphaFoldDB" id="A0AAD5P454"/>
<protein>
    <submittedName>
        <fullName evidence="1">Uncharacterized protein</fullName>
    </submittedName>
</protein>
<dbReference type="EMBL" id="JAJSOW010000001">
    <property type="protein sequence ID" value="KAI9199963.1"/>
    <property type="molecule type" value="Genomic_DNA"/>
</dbReference>
<sequence length="108" mass="11526">MQNTRIHDERGGPVTKHYNTHHIVIQRSSNCVLLSCIFAHILSVKTSYLSIVQEITLPVPIWKGLCAASSGGENTNSGRACVLQLASSGGENTRLCFASSGGENTNAV</sequence>
<evidence type="ECO:0000313" key="1">
    <source>
        <dbReference type="EMBL" id="KAI9199963.1"/>
    </source>
</evidence>
<dbReference type="Proteomes" id="UP001064489">
    <property type="component" value="Chromosome 9"/>
</dbReference>
<gene>
    <name evidence="1" type="ORF">LWI28_000876</name>
</gene>
<name>A0AAD5P454_ACENE</name>
<organism evidence="1 2">
    <name type="scientific">Acer negundo</name>
    <name type="common">Box elder</name>
    <dbReference type="NCBI Taxonomy" id="4023"/>
    <lineage>
        <taxon>Eukaryota</taxon>
        <taxon>Viridiplantae</taxon>
        <taxon>Streptophyta</taxon>
        <taxon>Embryophyta</taxon>
        <taxon>Tracheophyta</taxon>
        <taxon>Spermatophyta</taxon>
        <taxon>Magnoliopsida</taxon>
        <taxon>eudicotyledons</taxon>
        <taxon>Gunneridae</taxon>
        <taxon>Pentapetalae</taxon>
        <taxon>rosids</taxon>
        <taxon>malvids</taxon>
        <taxon>Sapindales</taxon>
        <taxon>Sapindaceae</taxon>
        <taxon>Hippocastanoideae</taxon>
        <taxon>Acereae</taxon>
        <taxon>Acer</taxon>
    </lineage>
</organism>
<evidence type="ECO:0000313" key="2">
    <source>
        <dbReference type="Proteomes" id="UP001064489"/>
    </source>
</evidence>